<dbReference type="EMBL" id="VWPK01000113">
    <property type="protein sequence ID" value="KAA5608033.1"/>
    <property type="molecule type" value="Genomic_DNA"/>
</dbReference>
<dbReference type="Proteomes" id="UP000325255">
    <property type="component" value="Unassembled WGS sequence"/>
</dbReference>
<feature type="region of interest" description="Disordered" evidence="1">
    <location>
        <begin position="1"/>
        <end position="59"/>
    </location>
</feature>
<feature type="compositionally biased region" description="Pro residues" evidence="1">
    <location>
        <begin position="17"/>
        <end position="26"/>
    </location>
</feature>
<comment type="caution">
    <text evidence="2">The sequence shown here is derived from an EMBL/GenBank/DDBJ whole genome shotgun (WGS) entry which is preliminary data.</text>
</comment>
<protein>
    <submittedName>
        <fullName evidence="2">Uncharacterized protein</fullName>
    </submittedName>
</protein>
<gene>
    <name evidence="2" type="ORF">F1189_31025</name>
</gene>
<evidence type="ECO:0000256" key="1">
    <source>
        <dbReference type="SAM" id="MobiDB-lite"/>
    </source>
</evidence>
<accession>A0A5M6IID6</accession>
<evidence type="ECO:0000313" key="3">
    <source>
        <dbReference type="Proteomes" id="UP000325255"/>
    </source>
</evidence>
<dbReference type="AlphaFoldDB" id="A0A5M6IID6"/>
<evidence type="ECO:0000313" key="2">
    <source>
        <dbReference type="EMBL" id="KAA5608033.1"/>
    </source>
</evidence>
<organism evidence="2 3">
    <name type="scientific">Rhodovastum atsumiense</name>
    <dbReference type="NCBI Taxonomy" id="504468"/>
    <lineage>
        <taxon>Bacteria</taxon>
        <taxon>Pseudomonadati</taxon>
        <taxon>Pseudomonadota</taxon>
        <taxon>Alphaproteobacteria</taxon>
        <taxon>Acetobacterales</taxon>
        <taxon>Acetobacteraceae</taxon>
        <taxon>Rhodovastum</taxon>
    </lineage>
</organism>
<keyword evidence="3" id="KW-1185">Reference proteome</keyword>
<reference evidence="2 3" key="1">
    <citation type="submission" date="2019-09" db="EMBL/GenBank/DDBJ databases">
        <title>Genome sequence of Rhodovastum atsumiense, a diverse member of the Acetobacteraceae family of non-sulfur purple photosynthetic bacteria.</title>
        <authorList>
            <person name="Meyer T."/>
            <person name="Kyndt J."/>
        </authorList>
    </citation>
    <scope>NUCLEOTIDE SEQUENCE [LARGE SCALE GENOMIC DNA]</scope>
    <source>
        <strain evidence="2 3">DSM 21279</strain>
    </source>
</reference>
<name>A0A5M6IID6_9PROT</name>
<sequence length="59" mass="5653">MLAAPVPGRAGSVAPRPADPAPPVPRLPGASAGIPGCRDARGNTPPGRARSGCSATPTA</sequence>
<proteinExistence type="predicted"/>